<evidence type="ECO:0000313" key="3">
    <source>
        <dbReference type="Proteomes" id="UP001266305"/>
    </source>
</evidence>
<protein>
    <submittedName>
        <fullName evidence="2">Shieldin complex subunit 2</fullName>
    </submittedName>
</protein>
<sequence length="65" mass="7184">PSSEITYGMVAADLFHSLLAVSTEPSLLKIQSLFVLDENSYPLQQDFSLLDFYPDIVKHGANALL</sequence>
<dbReference type="EMBL" id="JASSZA010000011">
    <property type="protein sequence ID" value="KAK2098225.1"/>
    <property type="molecule type" value="Genomic_DNA"/>
</dbReference>
<name>A0ABQ9UME2_SAGOE</name>
<dbReference type="Proteomes" id="UP001266305">
    <property type="component" value="Unassembled WGS sequence"/>
</dbReference>
<evidence type="ECO:0000259" key="1">
    <source>
        <dbReference type="Pfam" id="PF15793"/>
    </source>
</evidence>
<feature type="non-terminal residue" evidence="2">
    <location>
        <position position="1"/>
    </location>
</feature>
<dbReference type="InterPro" id="IPR029715">
    <property type="entry name" value="FAM35A"/>
</dbReference>
<comment type="caution">
    <text evidence="2">The sequence shown here is derived from an EMBL/GenBank/DDBJ whole genome shotgun (WGS) entry which is preliminary data.</text>
</comment>
<dbReference type="InterPro" id="IPR031589">
    <property type="entry name" value="SHLD2_C"/>
</dbReference>
<feature type="domain" description="Shieldin complex subunit 2 C-terminal" evidence="1">
    <location>
        <begin position="1"/>
        <end position="53"/>
    </location>
</feature>
<accession>A0ABQ9UME2</accession>
<dbReference type="PANTHER" id="PTHR14495">
    <property type="entry name" value="SHIELDIN COMPLEX SUBUNIT 2"/>
    <property type="match status" value="1"/>
</dbReference>
<keyword evidence="3" id="KW-1185">Reference proteome</keyword>
<dbReference type="PANTHER" id="PTHR14495:SF2">
    <property type="entry name" value="SHIELDIN COMPLEX SUBUNIT 2"/>
    <property type="match status" value="1"/>
</dbReference>
<reference evidence="2 3" key="1">
    <citation type="submission" date="2023-05" db="EMBL/GenBank/DDBJ databases">
        <title>B98-5 Cell Line De Novo Hybrid Assembly: An Optical Mapping Approach.</title>
        <authorList>
            <person name="Kananen K."/>
            <person name="Auerbach J.A."/>
            <person name="Kautto E."/>
            <person name="Blachly J.S."/>
        </authorList>
    </citation>
    <scope>NUCLEOTIDE SEQUENCE [LARGE SCALE GENOMIC DNA]</scope>
    <source>
        <strain evidence="2">B95-8</strain>
        <tissue evidence="2">Cell line</tissue>
    </source>
</reference>
<organism evidence="2 3">
    <name type="scientific">Saguinus oedipus</name>
    <name type="common">Cotton-top tamarin</name>
    <name type="synonym">Oedipomidas oedipus</name>
    <dbReference type="NCBI Taxonomy" id="9490"/>
    <lineage>
        <taxon>Eukaryota</taxon>
        <taxon>Metazoa</taxon>
        <taxon>Chordata</taxon>
        <taxon>Craniata</taxon>
        <taxon>Vertebrata</taxon>
        <taxon>Euteleostomi</taxon>
        <taxon>Mammalia</taxon>
        <taxon>Eutheria</taxon>
        <taxon>Euarchontoglires</taxon>
        <taxon>Primates</taxon>
        <taxon>Haplorrhini</taxon>
        <taxon>Platyrrhini</taxon>
        <taxon>Cebidae</taxon>
        <taxon>Callitrichinae</taxon>
        <taxon>Saguinus</taxon>
    </lineage>
</organism>
<gene>
    <name evidence="2" type="primary">SHLD2_1</name>
    <name evidence="2" type="ORF">P7K49_023676</name>
</gene>
<proteinExistence type="predicted"/>
<evidence type="ECO:0000313" key="2">
    <source>
        <dbReference type="EMBL" id="KAK2098225.1"/>
    </source>
</evidence>
<dbReference type="Pfam" id="PF15793">
    <property type="entry name" value="SHLD2_C"/>
    <property type="match status" value="1"/>
</dbReference>